<keyword evidence="9" id="KW-1185">Reference proteome</keyword>
<feature type="domain" description="RRM Nup35-type" evidence="7">
    <location>
        <begin position="267"/>
        <end position="370"/>
    </location>
</feature>
<dbReference type="PROSITE" id="PS51472">
    <property type="entry name" value="RRM_NUP35"/>
    <property type="match status" value="1"/>
</dbReference>
<sequence length="539" mass="59715">MFGSNQQSGSNSTVTSSAASQKIEKPWFKDNSNSRILPFSIVPRSIKSTKKLSSSSTLGGDIGDDADEDEDDDDGSSDEEGENEKLEVNNNSLDNQVKKLLVGPASSDFGSKKFKQLSFTNRNPLDPSAKNAHLLINDVDAPPRVTLNDIYNDTVGSDDDNDDHNNNNSHNNPQNGSPNSKSETTNIKHNHVLHGHSSVDPDSFTAFNSNFFDKFSKNPISNTNSSVLNYLLDQSSSGQPDFENHSSLTSSKQNIAKKSSTDISNGSKEKYSIIVYGYKESDSIQVIQYFNKFGEILENFEALNKKNGPSGYNYIYGGSRKILPLYLGNSWIKLTYDNQSSYLRSLKENDAVFKDYFISVVPLTTSLLNSLTNGSMKIEIKYFDSNDPNNEKLDALFPHRSSKKQEVSEKKQEGDDSNNLSSKTKEDRGKVLSFLDSYLSSPSRNVFNFINHNDSTPFTNSREPEASSEEPKPKKMKSSFENTDHKLHIMSGKQLLLVKNKASGGAKKLNINSPTSGSSKGNGDWFEKGLDWAFGFDSL</sequence>
<dbReference type="GO" id="GO:0006607">
    <property type="term" value="P:NLS-bearing protein import into nucleus"/>
    <property type="evidence" value="ECO:0007669"/>
    <property type="project" value="TreeGrafter"/>
</dbReference>
<dbReference type="GeneID" id="90074257"/>
<evidence type="ECO:0000256" key="6">
    <source>
        <dbReference type="SAM" id="MobiDB-lite"/>
    </source>
</evidence>
<dbReference type="PANTHER" id="PTHR21527">
    <property type="entry name" value="NUCLEOPORIN NUP35"/>
    <property type="match status" value="1"/>
</dbReference>
<comment type="subcellular location">
    <subcellularLocation>
        <location evidence="1">Nucleus</location>
    </subcellularLocation>
</comment>
<accession>A0AAV5QN95</accession>
<gene>
    <name evidence="8" type="ORF">DASC09_036070</name>
</gene>
<feature type="compositionally biased region" description="Basic and acidic residues" evidence="6">
    <location>
        <begin position="462"/>
        <end position="473"/>
    </location>
</feature>
<dbReference type="EMBL" id="BTFZ01000011">
    <property type="protein sequence ID" value="GMM36282.1"/>
    <property type="molecule type" value="Genomic_DNA"/>
</dbReference>
<feature type="region of interest" description="Disordered" evidence="6">
    <location>
        <begin position="150"/>
        <end position="185"/>
    </location>
</feature>
<keyword evidence="3 5" id="KW-0509">mRNA transport</keyword>
<feature type="compositionally biased region" description="Basic and acidic residues" evidence="6">
    <location>
        <begin position="403"/>
        <end position="414"/>
    </location>
</feature>
<evidence type="ECO:0000256" key="4">
    <source>
        <dbReference type="ARBA" id="ARBA00023242"/>
    </source>
</evidence>
<feature type="region of interest" description="Disordered" evidence="6">
    <location>
        <begin position="48"/>
        <end position="92"/>
    </location>
</feature>
<dbReference type="Pfam" id="PF05172">
    <property type="entry name" value="RRM_Nup35"/>
    <property type="match status" value="1"/>
</dbReference>
<evidence type="ECO:0000256" key="2">
    <source>
        <dbReference type="ARBA" id="ARBA00022448"/>
    </source>
</evidence>
<dbReference type="AlphaFoldDB" id="A0AAV5QN95"/>
<dbReference type="RefSeq" id="XP_064853278.1">
    <property type="nucleotide sequence ID" value="XM_064997206.1"/>
</dbReference>
<dbReference type="GO" id="GO:0005543">
    <property type="term" value="F:phospholipid binding"/>
    <property type="evidence" value="ECO:0007669"/>
    <property type="project" value="TreeGrafter"/>
</dbReference>
<evidence type="ECO:0000313" key="8">
    <source>
        <dbReference type="EMBL" id="GMM36282.1"/>
    </source>
</evidence>
<evidence type="ECO:0000259" key="7">
    <source>
        <dbReference type="PROSITE" id="PS51472"/>
    </source>
</evidence>
<dbReference type="Proteomes" id="UP001360560">
    <property type="component" value="Unassembled WGS sequence"/>
</dbReference>
<keyword evidence="5" id="KW-0811">Translocation</keyword>
<feature type="region of interest" description="Disordered" evidence="6">
    <location>
        <begin position="1"/>
        <end position="27"/>
    </location>
</feature>
<keyword evidence="5" id="KW-0906">Nuclear pore complex</keyword>
<feature type="region of interest" description="Disordered" evidence="6">
    <location>
        <begin position="454"/>
        <end position="479"/>
    </location>
</feature>
<dbReference type="InterPro" id="IPR007846">
    <property type="entry name" value="RRM_NUP35_dom"/>
</dbReference>
<dbReference type="Gene3D" id="3.30.70.330">
    <property type="match status" value="1"/>
</dbReference>
<comment type="caution">
    <text evidence="8">The sequence shown here is derived from an EMBL/GenBank/DDBJ whole genome shotgun (WGS) entry which is preliminary data.</text>
</comment>
<keyword evidence="4 5" id="KW-0539">Nucleus</keyword>
<feature type="compositionally biased region" description="Low complexity" evidence="6">
    <location>
        <begin position="166"/>
        <end position="180"/>
    </location>
</feature>
<protein>
    <submittedName>
        <fullName evidence="8">FG-nucleoporin</fullName>
    </submittedName>
</protein>
<dbReference type="GO" id="GO:0017056">
    <property type="term" value="F:structural constituent of nuclear pore"/>
    <property type="evidence" value="ECO:0007669"/>
    <property type="project" value="TreeGrafter"/>
</dbReference>
<dbReference type="GO" id="GO:0051028">
    <property type="term" value="P:mRNA transport"/>
    <property type="evidence" value="ECO:0007669"/>
    <property type="project" value="UniProtKB-UniRule"/>
</dbReference>
<keyword evidence="2 5" id="KW-0813">Transport</keyword>
<feature type="region of interest" description="Disordered" evidence="6">
    <location>
        <begin position="398"/>
        <end position="426"/>
    </location>
</feature>
<feature type="region of interest" description="Disordered" evidence="6">
    <location>
        <begin position="238"/>
        <end position="264"/>
    </location>
</feature>
<evidence type="ECO:0000313" key="9">
    <source>
        <dbReference type="Proteomes" id="UP001360560"/>
    </source>
</evidence>
<dbReference type="GO" id="GO:0006999">
    <property type="term" value="P:nuclear pore organization"/>
    <property type="evidence" value="ECO:0007669"/>
    <property type="project" value="TreeGrafter"/>
</dbReference>
<dbReference type="PANTHER" id="PTHR21527:SF6">
    <property type="entry name" value="NUCLEOPORIN NUP35"/>
    <property type="match status" value="1"/>
</dbReference>
<dbReference type="GO" id="GO:0044615">
    <property type="term" value="C:nuclear pore nuclear basket"/>
    <property type="evidence" value="ECO:0007669"/>
    <property type="project" value="TreeGrafter"/>
</dbReference>
<reference evidence="8 9" key="1">
    <citation type="journal article" date="2023" name="Elife">
        <title>Identification of key yeast species and microbe-microbe interactions impacting larval growth of Drosophila in the wild.</title>
        <authorList>
            <person name="Mure A."/>
            <person name="Sugiura Y."/>
            <person name="Maeda R."/>
            <person name="Honda K."/>
            <person name="Sakurai N."/>
            <person name="Takahashi Y."/>
            <person name="Watada M."/>
            <person name="Katoh T."/>
            <person name="Gotoh A."/>
            <person name="Gotoh Y."/>
            <person name="Taniguchi I."/>
            <person name="Nakamura K."/>
            <person name="Hayashi T."/>
            <person name="Katayama T."/>
            <person name="Uemura T."/>
            <person name="Hattori Y."/>
        </authorList>
    </citation>
    <scope>NUCLEOTIDE SEQUENCE [LARGE SCALE GENOMIC DNA]</scope>
    <source>
        <strain evidence="8 9">SC-9</strain>
    </source>
</reference>
<feature type="compositionally biased region" description="Polar residues" evidence="6">
    <location>
        <begin position="1"/>
        <end position="20"/>
    </location>
</feature>
<evidence type="ECO:0000256" key="5">
    <source>
        <dbReference type="PROSITE-ProRule" id="PRU00804"/>
    </source>
</evidence>
<evidence type="ECO:0000256" key="1">
    <source>
        <dbReference type="ARBA" id="ARBA00004123"/>
    </source>
</evidence>
<keyword evidence="5" id="KW-0653">Protein transport</keyword>
<proteinExistence type="predicted"/>
<dbReference type="InterPro" id="IPR012677">
    <property type="entry name" value="Nucleotide-bd_a/b_plait_sf"/>
</dbReference>
<evidence type="ECO:0000256" key="3">
    <source>
        <dbReference type="ARBA" id="ARBA00022816"/>
    </source>
</evidence>
<name>A0AAV5QN95_9ASCO</name>
<organism evidence="8 9">
    <name type="scientific">Saccharomycopsis crataegensis</name>
    <dbReference type="NCBI Taxonomy" id="43959"/>
    <lineage>
        <taxon>Eukaryota</taxon>
        <taxon>Fungi</taxon>
        <taxon>Dikarya</taxon>
        <taxon>Ascomycota</taxon>
        <taxon>Saccharomycotina</taxon>
        <taxon>Saccharomycetes</taxon>
        <taxon>Saccharomycopsidaceae</taxon>
        <taxon>Saccharomycopsis</taxon>
    </lineage>
</organism>
<feature type="compositionally biased region" description="Acidic residues" evidence="6">
    <location>
        <begin position="62"/>
        <end position="82"/>
    </location>
</feature>
<dbReference type="GO" id="GO:0044613">
    <property type="term" value="C:nuclear pore central transport channel"/>
    <property type="evidence" value="ECO:0007669"/>
    <property type="project" value="TreeGrafter"/>
</dbReference>